<comment type="caution">
    <text evidence="1">The sequence shown here is derived from an EMBL/GenBank/DDBJ whole genome shotgun (WGS) entry which is preliminary data.</text>
</comment>
<dbReference type="EMBL" id="VSSQ01008183">
    <property type="protein sequence ID" value="MPM38138.1"/>
    <property type="molecule type" value="Genomic_DNA"/>
</dbReference>
<name>A0A644ZCW8_9ZZZZ</name>
<accession>A0A644ZCW8</accession>
<gene>
    <name evidence="1" type="ORF">SDC9_84765</name>
</gene>
<dbReference type="AlphaFoldDB" id="A0A644ZCW8"/>
<evidence type="ECO:0000313" key="1">
    <source>
        <dbReference type="EMBL" id="MPM38138.1"/>
    </source>
</evidence>
<dbReference type="Gene3D" id="1.20.1440.20">
    <property type="entry name" value="LemA-like domain"/>
    <property type="match status" value="1"/>
</dbReference>
<protein>
    <submittedName>
        <fullName evidence="1">Uncharacterized protein</fullName>
    </submittedName>
</protein>
<dbReference type="SUPFAM" id="SSF140478">
    <property type="entry name" value="LemA-like"/>
    <property type="match status" value="1"/>
</dbReference>
<dbReference type="InterPro" id="IPR023353">
    <property type="entry name" value="LemA-like_dom_sf"/>
</dbReference>
<sequence>MVHSMKEKEQRLSSKKPYFPNRRSAVISIAVVISLLAFAVLAIDRNNVNRLTRYESQAMLADKQVRTLIEERFLYTDALVKLVNDDVQTDLISESLRLFNKDAGMERLGSAYRKLDQELSALQPSLFTISQYNQFLAYFEELYAIERKLADAAAEYNARAEYFNAQKRAFPALLVARRLEMEDLVLLNIATALKGRP</sequence>
<reference evidence="1" key="1">
    <citation type="submission" date="2019-08" db="EMBL/GenBank/DDBJ databases">
        <authorList>
            <person name="Kucharzyk K."/>
            <person name="Murdoch R.W."/>
            <person name="Higgins S."/>
            <person name="Loffler F."/>
        </authorList>
    </citation>
    <scope>NUCLEOTIDE SEQUENCE</scope>
</reference>
<proteinExistence type="predicted"/>
<organism evidence="1">
    <name type="scientific">bioreactor metagenome</name>
    <dbReference type="NCBI Taxonomy" id="1076179"/>
    <lineage>
        <taxon>unclassified sequences</taxon>
        <taxon>metagenomes</taxon>
        <taxon>ecological metagenomes</taxon>
    </lineage>
</organism>